<dbReference type="RefSeq" id="WP_316514530.1">
    <property type="nucleotide sequence ID" value="NZ_OY726395.1"/>
</dbReference>
<accession>A0ABM9MA17</accession>
<dbReference type="Proteomes" id="UP001190466">
    <property type="component" value="Chromosome"/>
</dbReference>
<feature type="compositionally biased region" description="Pro residues" evidence="1">
    <location>
        <begin position="310"/>
        <end position="319"/>
    </location>
</feature>
<reference evidence="3 4" key="1">
    <citation type="submission" date="2023-08" db="EMBL/GenBank/DDBJ databases">
        <authorList>
            <person name="Folkvardsen B D."/>
            <person name="Norman A."/>
        </authorList>
    </citation>
    <scope>NUCLEOTIDE SEQUENCE [LARGE SCALE GENOMIC DNA]</scope>
    <source>
        <strain evidence="3 4">Mu0050</strain>
    </source>
</reference>
<feature type="compositionally biased region" description="Low complexity" evidence="1">
    <location>
        <begin position="320"/>
        <end position="332"/>
    </location>
</feature>
<feature type="compositionally biased region" description="Pro residues" evidence="1">
    <location>
        <begin position="333"/>
        <end position="343"/>
    </location>
</feature>
<feature type="region of interest" description="Disordered" evidence="1">
    <location>
        <begin position="485"/>
        <end position="504"/>
    </location>
</feature>
<evidence type="ECO:0000313" key="3">
    <source>
        <dbReference type="EMBL" id="CAJ1580094.1"/>
    </source>
</evidence>
<evidence type="ECO:0000256" key="1">
    <source>
        <dbReference type="SAM" id="MobiDB-lite"/>
    </source>
</evidence>
<feature type="domain" description="HNH nuclease" evidence="2">
    <location>
        <begin position="386"/>
        <end position="437"/>
    </location>
</feature>
<name>A0ABM9MA17_9MYCO</name>
<dbReference type="CDD" id="cd00085">
    <property type="entry name" value="HNHc"/>
    <property type="match status" value="1"/>
</dbReference>
<dbReference type="InterPro" id="IPR003615">
    <property type="entry name" value="HNH_nuc"/>
</dbReference>
<proteinExistence type="predicted"/>
<organism evidence="3 4">
    <name type="scientific">[Mycobacterium] wendilense</name>
    <dbReference type="NCBI Taxonomy" id="3064284"/>
    <lineage>
        <taxon>Bacteria</taxon>
        <taxon>Bacillati</taxon>
        <taxon>Actinomycetota</taxon>
        <taxon>Actinomycetes</taxon>
        <taxon>Mycobacteriales</taxon>
        <taxon>Mycobacteriaceae</taxon>
        <taxon>Mycolicibacter</taxon>
    </lineage>
</organism>
<evidence type="ECO:0000313" key="4">
    <source>
        <dbReference type="Proteomes" id="UP001190466"/>
    </source>
</evidence>
<dbReference type="EMBL" id="OY726395">
    <property type="protein sequence ID" value="CAJ1580094.1"/>
    <property type="molecule type" value="Genomic_DNA"/>
</dbReference>
<dbReference type="InterPro" id="IPR003870">
    <property type="entry name" value="DUF222"/>
</dbReference>
<sequence length="536" mass="56893">MFDTPPPSATALVDADDAAVAAAIEGWARLTAAADAQRLGAIAELADRRLREAEHQDWACDDWDAAAAEVAAALNVSHGRALRQIDLALALRDRLPAVGAMLRAGAITTHTAAVIVDRTALVEDSEALQRLDAAISERAANWGPLSDYKLKQALDVWIDRIDPGALRRTRDNVRSRDFVVGGRNDDAATTEVWGRLQPTDALRLQQRLTAMARGVCPDDPRTLAQRRADAVGALAANSEHLKCLCGNPACSAATDDGRATGVVIHVLAETAATRSAPDPLIHGDGRIPEPPAPARPAASPDTAAASCPNPAAPPSPTPVAAPDTAAPHDTAAPPSPAPGPTPPALLIGGGHLPAPLLAELIQQGAQVKPVTAPNPNPENRYRPSAALDTWIRLRDLTCRYPGCDQPAVTADIDHTTPYPAGLTHPANLSCRCRKHHLLKTFWDGWTDIQAPDGSITFTTPSGRRYVTKPGAALLLPAWDITTTPVANGRPPDHGPGRALMMPKRRRTRAQSRAAYIKAERAHNDAYVAERNEPPPF</sequence>
<dbReference type="Pfam" id="PF02720">
    <property type="entry name" value="DUF222"/>
    <property type="match status" value="1"/>
</dbReference>
<feature type="region of interest" description="Disordered" evidence="1">
    <location>
        <begin position="275"/>
        <end position="349"/>
    </location>
</feature>
<protein>
    <submittedName>
        <fullName evidence="3">DUF222 domain-containing protein</fullName>
    </submittedName>
</protein>
<evidence type="ECO:0000259" key="2">
    <source>
        <dbReference type="SMART" id="SM00507"/>
    </source>
</evidence>
<dbReference type="SMART" id="SM00507">
    <property type="entry name" value="HNHc"/>
    <property type="match status" value="1"/>
</dbReference>
<keyword evidence="4" id="KW-1185">Reference proteome</keyword>
<gene>
    <name evidence="3" type="ORF">MU0050_000842</name>
</gene>
<feature type="compositionally biased region" description="Low complexity" evidence="1">
    <location>
        <begin position="295"/>
        <end position="309"/>
    </location>
</feature>